<keyword evidence="1" id="KW-1133">Transmembrane helix</keyword>
<sequence length="342" mass="39177">MTTKPLDKTLIQKCTRWCLVPKSPTGLDWKRHKYQHEPQASEQNAVNHSLALRAGIQTQIAVLALAVILCATLAVAVTAEDTIQSNAGTWRAGQLQRIDQQLRESASEDERLELAARKAWLRRWKPGQMPTAPQPSSLQPPLVDEPQLTTLSRPEGVGSNEWMELVAKQTRLLELDTDEDRKDNLKQIIEVATEFESMLTKKLPASLQGLETKTGWTLAFARYRLGRALAYRELPVVREKWPITDTKRYDDRLRDAYQRLVDQAERGRPEFILLEDRMLRRSGQKGQALELLEANRNAIEPRWYLKKRRDLLQELGWTPAYEEAAQLYAESGLSEESPQFDP</sequence>
<dbReference type="Proteomes" id="UP000320176">
    <property type="component" value="Unassembled WGS sequence"/>
</dbReference>
<proteinExistence type="predicted"/>
<keyword evidence="1" id="KW-0812">Transmembrane</keyword>
<accession>A0A5C6ATZ8</accession>
<reference evidence="2 3" key="1">
    <citation type="submission" date="2019-02" db="EMBL/GenBank/DDBJ databases">
        <title>Deep-cultivation of Planctomycetes and their phenomic and genomic characterization uncovers novel biology.</title>
        <authorList>
            <person name="Wiegand S."/>
            <person name="Jogler M."/>
            <person name="Boedeker C."/>
            <person name="Pinto D."/>
            <person name="Vollmers J."/>
            <person name="Rivas-Marin E."/>
            <person name="Kohn T."/>
            <person name="Peeters S.H."/>
            <person name="Heuer A."/>
            <person name="Rast P."/>
            <person name="Oberbeckmann S."/>
            <person name="Bunk B."/>
            <person name="Jeske O."/>
            <person name="Meyerdierks A."/>
            <person name="Storesund J.E."/>
            <person name="Kallscheuer N."/>
            <person name="Luecker S."/>
            <person name="Lage O.M."/>
            <person name="Pohl T."/>
            <person name="Merkel B.J."/>
            <person name="Hornburger P."/>
            <person name="Mueller R.-W."/>
            <person name="Bruemmer F."/>
            <person name="Labrenz M."/>
            <person name="Spormann A.M."/>
            <person name="Op Den Camp H."/>
            <person name="Overmann J."/>
            <person name="Amann R."/>
            <person name="Jetten M.S.M."/>
            <person name="Mascher T."/>
            <person name="Medema M.H."/>
            <person name="Devos D.P."/>
            <person name="Kaster A.-K."/>
            <person name="Ovreas L."/>
            <person name="Rohde M."/>
            <person name="Galperin M.Y."/>
            <person name="Jogler C."/>
        </authorList>
    </citation>
    <scope>NUCLEOTIDE SEQUENCE [LARGE SCALE GENOMIC DNA]</scope>
    <source>
        <strain evidence="2 3">Pla52n</strain>
    </source>
</reference>
<keyword evidence="3" id="KW-1185">Reference proteome</keyword>
<evidence type="ECO:0000313" key="3">
    <source>
        <dbReference type="Proteomes" id="UP000320176"/>
    </source>
</evidence>
<organism evidence="2 3">
    <name type="scientific">Stieleria varia</name>
    <dbReference type="NCBI Taxonomy" id="2528005"/>
    <lineage>
        <taxon>Bacteria</taxon>
        <taxon>Pseudomonadati</taxon>
        <taxon>Planctomycetota</taxon>
        <taxon>Planctomycetia</taxon>
        <taxon>Pirellulales</taxon>
        <taxon>Pirellulaceae</taxon>
        <taxon>Stieleria</taxon>
    </lineage>
</organism>
<gene>
    <name evidence="2" type="ORF">Pla52n_37370</name>
</gene>
<dbReference type="AlphaFoldDB" id="A0A5C6ATZ8"/>
<protein>
    <submittedName>
        <fullName evidence="2">Uncharacterized protein</fullName>
    </submittedName>
</protein>
<evidence type="ECO:0000256" key="1">
    <source>
        <dbReference type="SAM" id="Phobius"/>
    </source>
</evidence>
<feature type="transmembrane region" description="Helical" evidence="1">
    <location>
        <begin position="60"/>
        <end position="79"/>
    </location>
</feature>
<evidence type="ECO:0000313" key="2">
    <source>
        <dbReference type="EMBL" id="TWU02679.1"/>
    </source>
</evidence>
<dbReference type="EMBL" id="SJPN01000004">
    <property type="protein sequence ID" value="TWU02679.1"/>
    <property type="molecule type" value="Genomic_DNA"/>
</dbReference>
<name>A0A5C6ATZ8_9BACT</name>
<comment type="caution">
    <text evidence="2">The sequence shown here is derived from an EMBL/GenBank/DDBJ whole genome shotgun (WGS) entry which is preliminary data.</text>
</comment>
<keyword evidence="1" id="KW-0472">Membrane</keyword>